<dbReference type="Proteomes" id="UP000255335">
    <property type="component" value="Unassembled WGS sequence"/>
</dbReference>
<gene>
    <name evidence="7" type="primary">minC</name>
    <name evidence="7" type="ORF">NCTC12221_00136</name>
</gene>
<dbReference type="EMBL" id="UGHZ01000001">
    <property type="protein sequence ID" value="STP08723.1"/>
    <property type="molecule type" value="Genomic_DNA"/>
</dbReference>
<reference evidence="7 8" key="1">
    <citation type="submission" date="2018-06" db="EMBL/GenBank/DDBJ databases">
        <authorList>
            <consortium name="Pathogen Informatics"/>
            <person name="Doyle S."/>
        </authorList>
    </citation>
    <scope>NUCLEOTIDE SEQUENCE [LARGE SCALE GENOMIC DNA]</scope>
    <source>
        <strain evidence="7 8">NCTC12221</strain>
    </source>
</reference>
<organism evidence="7 8">
    <name type="scientific">Helicobacter cinaedi</name>
    <dbReference type="NCBI Taxonomy" id="213"/>
    <lineage>
        <taxon>Bacteria</taxon>
        <taxon>Pseudomonadati</taxon>
        <taxon>Campylobacterota</taxon>
        <taxon>Epsilonproteobacteria</taxon>
        <taxon>Campylobacterales</taxon>
        <taxon>Helicobacteraceae</taxon>
        <taxon>Helicobacter</taxon>
    </lineage>
</organism>
<evidence type="ECO:0000313" key="7">
    <source>
        <dbReference type="EMBL" id="STP08723.1"/>
    </source>
</evidence>
<protein>
    <submittedName>
        <fullName evidence="7">Septum formation inhibitor</fullName>
    </submittedName>
</protein>
<dbReference type="RefSeq" id="WP_115025565.1">
    <property type="nucleotide sequence ID" value="NZ_UGHZ01000001.1"/>
</dbReference>
<dbReference type="InterPro" id="IPR005526">
    <property type="entry name" value="Septum_form_inhib_MinC_C"/>
</dbReference>
<evidence type="ECO:0000259" key="6">
    <source>
        <dbReference type="Pfam" id="PF03775"/>
    </source>
</evidence>
<keyword evidence="3" id="KW-0717">Septation</keyword>
<evidence type="ECO:0000256" key="5">
    <source>
        <dbReference type="ARBA" id="ARBA00025606"/>
    </source>
</evidence>
<dbReference type="GO" id="GO:0000917">
    <property type="term" value="P:division septum assembly"/>
    <property type="evidence" value="ECO:0007669"/>
    <property type="project" value="UniProtKB-KW"/>
</dbReference>
<comment type="function">
    <text evidence="5">Cell division inhibitor that blocks the formation of polar Z ring septums. Rapidly oscillates between the poles of the cell to destabilize FtsZ filaments that have formed before they mature into polar Z rings. Prevents FtsZ polymerization.</text>
</comment>
<dbReference type="GO" id="GO:1901891">
    <property type="term" value="P:regulation of cell septum assembly"/>
    <property type="evidence" value="ECO:0007669"/>
    <property type="project" value="InterPro"/>
</dbReference>
<keyword evidence="4" id="KW-0131">Cell cycle</keyword>
<keyword evidence="2" id="KW-0132">Cell division</keyword>
<dbReference type="PANTHER" id="PTHR34108">
    <property type="entry name" value="SEPTUM SITE-DETERMINING PROTEIN MINC"/>
    <property type="match status" value="1"/>
</dbReference>
<comment type="similarity">
    <text evidence="1">Belongs to the MinC family.</text>
</comment>
<proteinExistence type="inferred from homology"/>
<dbReference type="GO" id="GO:0000902">
    <property type="term" value="P:cell morphogenesis"/>
    <property type="evidence" value="ECO:0007669"/>
    <property type="project" value="InterPro"/>
</dbReference>
<dbReference type="InterPro" id="IPR036145">
    <property type="entry name" value="MinC_C_sf"/>
</dbReference>
<dbReference type="Gene3D" id="2.160.20.70">
    <property type="match status" value="1"/>
</dbReference>
<evidence type="ECO:0000313" key="8">
    <source>
        <dbReference type="Proteomes" id="UP000255335"/>
    </source>
</evidence>
<dbReference type="PANTHER" id="PTHR34108:SF1">
    <property type="entry name" value="SEPTUM SITE-DETERMINING PROTEIN MINC"/>
    <property type="match status" value="1"/>
</dbReference>
<evidence type="ECO:0000256" key="1">
    <source>
        <dbReference type="ARBA" id="ARBA00006291"/>
    </source>
</evidence>
<dbReference type="AlphaFoldDB" id="A0A377JME0"/>
<evidence type="ECO:0000256" key="4">
    <source>
        <dbReference type="ARBA" id="ARBA00023306"/>
    </source>
</evidence>
<feature type="domain" description="Septum formation inhibitor MinC C-terminal" evidence="6">
    <location>
        <begin position="97"/>
        <end position="165"/>
    </location>
</feature>
<dbReference type="Pfam" id="PF03775">
    <property type="entry name" value="MinC_C"/>
    <property type="match status" value="1"/>
</dbReference>
<dbReference type="InterPro" id="IPR016098">
    <property type="entry name" value="CAP/MinC_C"/>
</dbReference>
<sequence>MIKTRQRNLKLFEFESGASTEEYIAFITKHLPLLRYHTLGFKGEIDSVLKEFLQSHQLSFSTLDTIYTFQSPQQKESKDSKLNAESQKTSSAPTLFVSKVVRSGEEIIHNGDVVIESQVNDGARVIAGGNLAMFGECKGSVEVSGEYMICKKILASAIIFQDRLLDEPFLHKINQSSALFKIIFKKDDDIVIKDLL</sequence>
<name>A0A377JME0_9HELI</name>
<accession>A0A377JME0</accession>
<evidence type="ECO:0000256" key="3">
    <source>
        <dbReference type="ARBA" id="ARBA00023210"/>
    </source>
</evidence>
<dbReference type="SUPFAM" id="SSF63848">
    <property type="entry name" value="Cell-division inhibitor MinC, C-terminal domain"/>
    <property type="match status" value="1"/>
</dbReference>
<dbReference type="InterPro" id="IPR013033">
    <property type="entry name" value="MinC"/>
</dbReference>
<evidence type="ECO:0000256" key="2">
    <source>
        <dbReference type="ARBA" id="ARBA00022618"/>
    </source>
</evidence>